<dbReference type="CDD" id="cd03507">
    <property type="entry name" value="Delta12-FADS-like"/>
    <property type="match status" value="1"/>
</dbReference>
<dbReference type="AlphaFoldDB" id="A0A540VBK8"/>
<feature type="transmembrane region" description="Helical" evidence="1">
    <location>
        <begin position="224"/>
        <end position="242"/>
    </location>
</feature>
<dbReference type="FunCoup" id="A0A540VBK8">
    <property type="interactions" value="275"/>
</dbReference>
<organism evidence="3 4">
    <name type="scientific">Litorilinea aerophila</name>
    <dbReference type="NCBI Taxonomy" id="1204385"/>
    <lineage>
        <taxon>Bacteria</taxon>
        <taxon>Bacillati</taxon>
        <taxon>Chloroflexota</taxon>
        <taxon>Caldilineae</taxon>
        <taxon>Caldilineales</taxon>
        <taxon>Caldilineaceae</taxon>
        <taxon>Litorilinea</taxon>
    </lineage>
</organism>
<keyword evidence="1" id="KW-1133">Transmembrane helix</keyword>
<evidence type="ECO:0000313" key="3">
    <source>
        <dbReference type="EMBL" id="TQE93443.1"/>
    </source>
</evidence>
<proteinExistence type="predicted"/>
<protein>
    <submittedName>
        <fullName evidence="3">Fatty acid desaturase</fullName>
    </submittedName>
</protein>
<evidence type="ECO:0000313" key="4">
    <source>
        <dbReference type="Proteomes" id="UP000317371"/>
    </source>
</evidence>
<dbReference type="Proteomes" id="UP000317371">
    <property type="component" value="Unassembled WGS sequence"/>
</dbReference>
<dbReference type="EMBL" id="VIGC01000040">
    <property type="protein sequence ID" value="TQE93443.1"/>
    <property type="molecule type" value="Genomic_DNA"/>
</dbReference>
<reference evidence="3 4" key="1">
    <citation type="submission" date="2019-06" db="EMBL/GenBank/DDBJ databases">
        <title>Genome sequence of Litorilinea aerophila BAA-2444.</title>
        <authorList>
            <person name="Maclea K.S."/>
            <person name="Maurais E.G."/>
            <person name="Iannazzi L.C."/>
        </authorList>
    </citation>
    <scope>NUCLEOTIDE SEQUENCE [LARGE SCALE GENOMIC DNA]</scope>
    <source>
        <strain evidence="3 4">ATCC BAA-2444</strain>
    </source>
</reference>
<dbReference type="GO" id="GO:0016717">
    <property type="term" value="F:oxidoreductase activity, acting on paired donors, with oxidation of a pair of donors resulting in the reduction of molecular oxygen to two molecules of water"/>
    <property type="evidence" value="ECO:0007669"/>
    <property type="project" value="TreeGrafter"/>
</dbReference>
<dbReference type="InterPro" id="IPR012171">
    <property type="entry name" value="Fatty_acid_desaturase"/>
</dbReference>
<dbReference type="GO" id="GO:0016020">
    <property type="term" value="C:membrane"/>
    <property type="evidence" value="ECO:0007669"/>
    <property type="project" value="TreeGrafter"/>
</dbReference>
<feature type="transmembrane region" description="Helical" evidence="1">
    <location>
        <begin position="64"/>
        <end position="83"/>
    </location>
</feature>
<feature type="domain" description="Fatty acid desaturase" evidence="2">
    <location>
        <begin position="65"/>
        <end position="307"/>
    </location>
</feature>
<dbReference type="GO" id="GO:0006629">
    <property type="term" value="P:lipid metabolic process"/>
    <property type="evidence" value="ECO:0007669"/>
    <property type="project" value="InterPro"/>
</dbReference>
<dbReference type="InParanoid" id="A0A540VBK8"/>
<dbReference type="OrthoDB" id="9769653at2"/>
<evidence type="ECO:0000256" key="1">
    <source>
        <dbReference type="SAM" id="Phobius"/>
    </source>
</evidence>
<dbReference type="RefSeq" id="WP_141612224.1">
    <property type="nucleotide sequence ID" value="NZ_VIGC02000040.1"/>
</dbReference>
<comment type="caution">
    <text evidence="3">The sequence shown here is derived from an EMBL/GenBank/DDBJ whole genome shotgun (WGS) entry which is preliminary data.</text>
</comment>
<keyword evidence="1" id="KW-0472">Membrane</keyword>
<dbReference type="Pfam" id="PF00487">
    <property type="entry name" value="FA_desaturase"/>
    <property type="match status" value="1"/>
</dbReference>
<evidence type="ECO:0000259" key="2">
    <source>
        <dbReference type="Pfam" id="PF00487"/>
    </source>
</evidence>
<name>A0A540VBK8_9CHLR</name>
<keyword evidence="4" id="KW-1185">Reference proteome</keyword>
<dbReference type="PANTHER" id="PTHR19353:SF73">
    <property type="entry name" value="FATTY ACID DESATURASE"/>
    <property type="match status" value="1"/>
</dbReference>
<feature type="transmembrane region" description="Helical" evidence="1">
    <location>
        <begin position="199"/>
        <end position="217"/>
    </location>
</feature>
<dbReference type="PANTHER" id="PTHR19353">
    <property type="entry name" value="FATTY ACID DESATURASE 2"/>
    <property type="match status" value="1"/>
</dbReference>
<accession>A0A540VBK8</accession>
<keyword evidence="1" id="KW-0812">Transmembrane</keyword>
<sequence>MQQTIKDSSRTPQPTAGATYTGWQKLVARYAKPDVNQARWQVLNSFGGLLLGWIALYLSLQVGYWLTLLLAFPVAGFLVRIFIIQHDCGHNSFLPSRRANDLLGSICGVFTMVPYKHWRKSHAIHHAHHAELEERGIGDVWTLTVDEYVQAPWWKRLTYRIFRHPLFLFGVAPAFHFMVQQRFPLSAPEQNRHGETASVWWTNVALVSLLTVASLLLGLKTVIAIQLPVTIIASTVGVWMFYVQHQFERTYWEHSEEWDYVLAAMHGSSYYKLPRILQWFTGNIGFHHIHHLSPRIPNYNLQRAHDENPLLQRATHLTIRDSLKTANLALWDEKSRRLVTFREVGQLQRQKMLAA</sequence>
<dbReference type="InterPro" id="IPR005804">
    <property type="entry name" value="FA_desaturase_dom"/>
</dbReference>
<feature type="transmembrane region" description="Helical" evidence="1">
    <location>
        <begin position="161"/>
        <end position="179"/>
    </location>
</feature>
<gene>
    <name evidence="3" type="ORF">FKZ61_21485</name>
</gene>
<feature type="transmembrane region" description="Helical" evidence="1">
    <location>
        <begin position="42"/>
        <end position="58"/>
    </location>
</feature>